<reference evidence="1" key="1">
    <citation type="submission" date="2022-10" db="EMBL/GenBank/DDBJ databases">
        <title>Culturing micro-colonial fungi from biological soil crusts in the Mojave desert and describing Neophaeococcomyces mojavensis, and introducing the new genera and species Taxawa tesnikishii.</title>
        <authorList>
            <person name="Kurbessoian T."/>
            <person name="Stajich J.E."/>
        </authorList>
    </citation>
    <scope>NUCLEOTIDE SEQUENCE</scope>
    <source>
        <strain evidence="1">JES_115</strain>
    </source>
</reference>
<dbReference type="EMBL" id="JAPDRP010000001">
    <property type="protein sequence ID" value="KAJ9649804.1"/>
    <property type="molecule type" value="Genomic_DNA"/>
</dbReference>
<keyword evidence="2" id="KW-1185">Reference proteome</keyword>
<sequence>MQHDALEGRETRDLADPTTVDHPDPIEENVNGDPAGGDQWHAIREERLQSVTARDLNKPDDDPLELQDLTNASLGNHNNSPPAELQPLPAAIHDRSSLELDFGFSDIDGNDDDNIGEDDRQAESTVLRNKSSPPRPGFYRDSGPSTDNSENGTRGPHVDNLGNGHAGDDDVGINEDRGGNRPDTHCPISVVAAQPGCSDHLSPKHQGRAADLAQSNNKDEHEAELSQVRSGGCRSFSYASQAPSQGRPRMRGLPASHPSAPLLSSLPALAAPAQIEIDRVDEAAAEAQPTITDVNFHELSKDMEDVAFLTACVRGVRLLPKLSPARLSTLLRGILGDAQLPFGLTTRQLTEDLAFLECFVVQCRGVEAPPENGTMVRPNGVGRKIGNVRAVELHDDEHYAGDDGGNSEGDAEPSQSAKRRSWSEEEEKCLLAWR</sequence>
<accession>A0ACC2ZQR5</accession>
<dbReference type="Proteomes" id="UP001172680">
    <property type="component" value="Unassembled WGS sequence"/>
</dbReference>
<proteinExistence type="predicted"/>
<name>A0ACC2ZQR5_9PEZI</name>
<organism evidence="1 2">
    <name type="scientific">Coniosporium tulheliwenetii</name>
    <dbReference type="NCBI Taxonomy" id="3383036"/>
    <lineage>
        <taxon>Eukaryota</taxon>
        <taxon>Fungi</taxon>
        <taxon>Dikarya</taxon>
        <taxon>Ascomycota</taxon>
        <taxon>Pezizomycotina</taxon>
        <taxon>Dothideomycetes</taxon>
        <taxon>Dothideomycetes incertae sedis</taxon>
        <taxon>Coniosporium</taxon>
    </lineage>
</organism>
<evidence type="ECO:0000313" key="2">
    <source>
        <dbReference type="Proteomes" id="UP001172680"/>
    </source>
</evidence>
<comment type="caution">
    <text evidence="1">The sequence shown here is derived from an EMBL/GenBank/DDBJ whole genome shotgun (WGS) entry which is preliminary data.</text>
</comment>
<protein>
    <submittedName>
        <fullName evidence="1">Uncharacterized protein</fullName>
    </submittedName>
</protein>
<gene>
    <name evidence="1" type="ORF">H2199_000583</name>
</gene>
<evidence type="ECO:0000313" key="1">
    <source>
        <dbReference type="EMBL" id="KAJ9649804.1"/>
    </source>
</evidence>